<sequence length="243" mass="25258">MERRKFVIGLGALASGSAAAMGTGAFTAAELDGREANIGVVDDTNGLIGLEAGDSELVSNDGGSNDNELVINFNPDGPGDGVNPNSKYQVGGLGGIGNLDEVPGNPTLDTTVEDVAIDTDSDIEDHYAFKLLNQSGSDQAIEVAYEANEDFPSEAEVYMVSQYEEGQDDSEQTSALIASATPDAREASIIYSDDTDYSTDVDSGKDVKISLLVVVGDADTGDDLDGDITVRAGSHDDFSTADQ</sequence>
<dbReference type="AlphaFoldDB" id="A0ABD6CRF8"/>
<dbReference type="Proteomes" id="UP001597085">
    <property type="component" value="Unassembled WGS sequence"/>
</dbReference>
<keyword evidence="2" id="KW-1185">Reference proteome</keyword>
<evidence type="ECO:0000313" key="2">
    <source>
        <dbReference type="Proteomes" id="UP001597085"/>
    </source>
</evidence>
<reference evidence="1 2" key="1">
    <citation type="journal article" date="2019" name="Int. J. Syst. Evol. Microbiol.">
        <title>The Global Catalogue of Microorganisms (GCM) 10K type strain sequencing project: providing services to taxonomists for standard genome sequencing and annotation.</title>
        <authorList>
            <consortium name="The Broad Institute Genomics Platform"/>
            <consortium name="The Broad Institute Genome Sequencing Center for Infectious Disease"/>
            <person name="Wu L."/>
            <person name="Ma J."/>
        </authorList>
    </citation>
    <scope>NUCLEOTIDE SEQUENCE [LARGE SCALE GENOMIC DNA]</scope>
    <source>
        <strain evidence="1 2">CGMCC 1.12121</strain>
    </source>
</reference>
<name>A0ABD6CRF8_9EURY</name>
<organism evidence="1 2">
    <name type="scientific">Halobellus rarus</name>
    <dbReference type="NCBI Taxonomy" id="1126237"/>
    <lineage>
        <taxon>Archaea</taxon>
        <taxon>Methanobacteriati</taxon>
        <taxon>Methanobacteriota</taxon>
        <taxon>Stenosarchaea group</taxon>
        <taxon>Halobacteria</taxon>
        <taxon>Halobacteriales</taxon>
        <taxon>Haloferacaceae</taxon>
        <taxon>Halobellus</taxon>
    </lineage>
</organism>
<evidence type="ECO:0000313" key="1">
    <source>
        <dbReference type="EMBL" id="MFD1599662.1"/>
    </source>
</evidence>
<protein>
    <recommendedName>
        <fullName evidence="3">DUF1102 domain-containing protein</fullName>
    </recommendedName>
</protein>
<dbReference type="EMBL" id="JBHUDK010000010">
    <property type="protein sequence ID" value="MFD1599662.1"/>
    <property type="molecule type" value="Genomic_DNA"/>
</dbReference>
<gene>
    <name evidence="1" type="ORF">ACFSBX_11925</name>
</gene>
<dbReference type="RefSeq" id="WP_256420710.1">
    <property type="nucleotide sequence ID" value="NZ_JANHDI010000004.1"/>
</dbReference>
<proteinExistence type="predicted"/>
<accession>A0ABD6CRF8</accession>
<evidence type="ECO:0008006" key="3">
    <source>
        <dbReference type="Google" id="ProtNLM"/>
    </source>
</evidence>
<comment type="caution">
    <text evidence="1">The sequence shown here is derived from an EMBL/GenBank/DDBJ whole genome shotgun (WGS) entry which is preliminary data.</text>
</comment>